<evidence type="ECO:0000313" key="2">
    <source>
        <dbReference type="EMBL" id="GHF75560.1"/>
    </source>
</evidence>
<dbReference type="Proteomes" id="UP000626220">
    <property type="component" value="Unassembled WGS sequence"/>
</dbReference>
<keyword evidence="3" id="KW-1185">Reference proteome</keyword>
<reference evidence="2" key="1">
    <citation type="journal article" date="2014" name="Int. J. Syst. Evol. Microbiol.">
        <title>Complete genome sequence of Corynebacterium casei LMG S-19264T (=DSM 44701T), isolated from a smear-ripened cheese.</title>
        <authorList>
            <consortium name="US DOE Joint Genome Institute (JGI-PGF)"/>
            <person name="Walter F."/>
            <person name="Albersmeier A."/>
            <person name="Kalinowski J."/>
            <person name="Ruckert C."/>
        </authorList>
    </citation>
    <scope>NUCLEOTIDE SEQUENCE</scope>
    <source>
        <strain evidence="2">KCTC 42650</strain>
    </source>
</reference>
<name>A0A8J3H413_9RHOB</name>
<reference evidence="2" key="2">
    <citation type="submission" date="2020-09" db="EMBL/GenBank/DDBJ databases">
        <authorList>
            <person name="Sun Q."/>
            <person name="Kim S."/>
        </authorList>
    </citation>
    <scope>NUCLEOTIDE SEQUENCE</scope>
    <source>
        <strain evidence="2">KCTC 42650</strain>
    </source>
</reference>
<comment type="caution">
    <text evidence="2">The sequence shown here is derived from an EMBL/GenBank/DDBJ whole genome shotgun (WGS) entry which is preliminary data.</text>
</comment>
<proteinExistence type="predicted"/>
<dbReference type="EMBL" id="BNCJ01000047">
    <property type="protein sequence ID" value="GHF75560.1"/>
    <property type="molecule type" value="Genomic_DNA"/>
</dbReference>
<sequence>MVPESGGFDPAEIIGLAAELGKISMFAAPTLVKRLVDFAQRSGADGAGIKTIVYGGGPMYVAEIQATLKVFGPKFVQIYGQGEAPMTITALSREDIADSVHPDWLRRLASVGKAHSVVEVRVLGEDGTPLPRDRSVRSPCGGHR</sequence>
<dbReference type="SUPFAM" id="SSF56801">
    <property type="entry name" value="Acetyl-CoA synthetase-like"/>
    <property type="match status" value="1"/>
</dbReference>
<dbReference type="Gene3D" id="3.40.50.12780">
    <property type="entry name" value="N-terminal domain of ligase-like"/>
    <property type="match status" value="1"/>
</dbReference>
<gene>
    <name evidence="2" type="ORF">GCM10017056_52530</name>
</gene>
<dbReference type="Pfam" id="PF00501">
    <property type="entry name" value="AMP-binding"/>
    <property type="match status" value="1"/>
</dbReference>
<evidence type="ECO:0000259" key="1">
    <source>
        <dbReference type="Pfam" id="PF00501"/>
    </source>
</evidence>
<organism evidence="2 3">
    <name type="scientific">Seohaeicola zhoushanensis</name>
    <dbReference type="NCBI Taxonomy" id="1569283"/>
    <lineage>
        <taxon>Bacteria</taxon>
        <taxon>Pseudomonadati</taxon>
        <taxon>Pseudomonadota</taxon>
        <taxon>Alphaproteobacteria</taxon>
        <taxon>Rhodobacterales</taxon>
        <taxon>Roseobacteraceae</taxon>
        <taxon>Seohaeicola</taxon>
    </lineage>
</organism>
<accession>A0A8J3H413</accession>
<evidence type="ECO:0000313" key="3">
    <source>
        <dbReference type="Proteomes" id="UP000626220"/>
    </source>
</evidence>
<dbReference type="AlphaFoldDB" id="A0A8J3H413"/>
<dbReference type="InterPro" id="IPR000873">
    <property type="entry name" value="AMP-dep_synth/lig_dom"/>
</dbReference>
<dbReference type="InterPro" id="IPR042099">
    <property type="entry name" value="ANL_N_sf"/>
</dbReference>
<feature type="domain" description="AMP-dependent synthetase/ligase" evidence="1">
    <location>
        <begin position="7"/>
        <end position="133"/>
    </location>
</feature>
<protein>
    <recommendedName>
        <fullName evidence="1">AMP-dependent synthetase/ligase domain-containing protein</fullName>
    </recommendedName>
</protein>